<reference evidence="3 4" key="1">
    <citation type="submission" date="2020-08" db="EMBL/GenBank/DDBJ databases">
        <title>Sequencing the genomes of 1000 actinobacteria strains.</title>
        <authorList>
            <person name="Klenk H.-P."/>
        </authorList>
    </citation>
    <scope>NUCLEOTIDE SEQUENCE [LARGE SCALE GENOMIC DNA]</scope>
    <source>
        <strain evidence="3 4">DSM 44936</strain>
    </source>
</reference>
<dbReference type="Proteomes" id="UP000555564">
    <property type="component" value="Unassembled WGS sequence"/>
</dbReference>
<proteinExistence type="predicted"/>
<dbReference type="RefSeq" id="WP_184980256.1">
    <property type="nucleotide sequence ID" value="NZ_BAAALO010000001.1"/>
</dbReference>
<dbReference type="InterPro" id="IPR000792">
    <property type="entry name" value="Tscrpt_reg_LuxR_C"/>
</dbReference>
<dbReference type="PANTHER" id="PTHR43214">
    <property type="entry name" value="TWO-COMPONENT RESPONSE REGULATOR"/>
    <property type="match status" value="1"/>
</dbReference>
<sequence>MAVFRDVLADPEWRAAVETLTPRQLDVFLLLGRGMSTKQIAARLGVTEHTVKAHTARILQVLGFESRLQAGLAAYVYETSVLEGRPGVADG</sequence>
<dbReference type="EMBL" id="JACHIU010000001">
    <property type="protein sequence ID" value="MBB6472871.1"/>
    <property type="molecule type" value="Genomic_DNA"/>
</dbReference>
<dbReference type="CDD" id="cd06170">
    <property type="entry name" value="LuxR_C_like"/>
    <property type="match status" value="1"/>
</dbReference>
<dbReference type="GO" id="GO:0006355">
    <property type="term" value="P:regulation of DNA-templated transcription"/>
    <property type="evidence" value="ECO:0007669"/>
    <property type="project" value="InterPro"/>
</dbReference>
<keyword evidence="1 3" id="KW-0238">DNA-binding</keyword>
<dbReference type="AlphaFoldDB" id="A0A7X0ICS5"/>
<dbReference type="SUPFAM" id="SSF46894">
    <property type="entry name" value="C-terminal effector domain of the bipartite response regulators"/>
    <property type="match status" value="1"/>
</dbReference>
<dbReference type="SMART" id="SM00421">
    <property type="entry name" value="HTH_LUXR"/>
    <property type="match status" value="1"/>
</dbReference>
<evidence type="ECO:0000256" key="1">
    <source>
        <dbReference type="ARBA" id="ARBA00023125"/>
    </source>
</evidence>
<organism evidence="3 4">
    <name type="scientific">Sphaerisporangium rubeum</name>
    <dbReference type="NCBI Taxonomy" id="321317"/>
    <lineage>
        <taxon>Bacteria</taxon>
        <taxon>Bacillati</taxon>
        <taxon>Actinomycetota</taxon>
        <taxon>Actinomycetes</taxon>
        <taxon>Streptosporangiales</taxon>
        <taxon>Streptosporangiaceae</taxon>
        <taxon>Sphaerisporangium</taxon>
    </lineage>
</organism>
<evidence type="ECO:0000313" key="3">
    <source>
        <dbReference type="EMBL" id="MBB6472871.1"/>
    </source>
</evidence>
<dbReference type="Gene3D" id="1.10.10.10">
    <property type="entry name" value="Winged helix-like DNA-binding domain superfamily/Winged helix DNA-binding domain"/>
    <property type="match status" value="1"/>
</dbReference>
<dbReference type="InterPro" id="IPR036388">
    <property type="entry name" value="WH-like_DNA-bd_sf"/>
</dbReference>
<dbReference type="InterPro" id="IPR016032">
    <property type="entry name" value="Sig_transdc_resp-reg_C-effctor"/>
</dbReference>
<dbReference type="PROSITE" id="PS50043">
    <property type="entry name" value="HTH_LUXR_2"/>
    <property type="match status" value="1"/>
</dbReference>
<accession>A0A7X0ICS5</accession>
<name>A0A7X0ICS5_9ACTN</name>
<evidence type="ECO:0000259" key="2">
    <source>
        <dbReference type="PROSITE" id="PS50043"/>
    </source>
</evidence>
<dbReference type="InterPro" id="IPR039420">
    <property type="entry name" value="WalR-like"/>
</dbReference>
<gene>
    <name evidence="3" type="ORF">BJ992_002302</name>
</gene>
<dbReference type="PRINTS" id="PR00038">
    <property type="entry name" value="HTHLUXR"/>
</dbReference>
<dbReference type="Pfam" id="PF00196">
    <property type="entry name" value="GerE"/>
    <property type="match status" value="1"/>
</dbReference>
<evidence type="ECO:0000313" key="4">
    <source>
        <dbReference type="Proteomes" id="UP000555564"/>
    </source>
</evidence>
<protein>
    <submittedName>
        <fullName evidence="3">DNA-binding NarL/FixJ family response regulator</fullName>
    </submittedName>
</protein>
<comment type="caution">
    <text evidence="3">The sequence shown here is derived from an EMBL/GenBank/DDBJ whole genome shotgun (WGS) entry which is preliminary data.</text>
</comment>
<feature type="domain" description="HTH luxR-type" evidence="2">
    <location>
        <begin position="13"/>
        <end position="78"/>
    </location>
</feature>
<keyword evidence="4" id="KW-1185">Reference proteome</keyword>
<dbReference type="GO" id="GO:0003677">
    <property type="term" value="F:DNA binding"/>
    <property type="evidence" value="ECO:0007669"/>
    <property type="project" value="UniProtKB-KW"/>
</dbReference>